<dbReference type="Proteomes" id="UP000233551">
    <property type="component" value="Unassembled WGS sequence"/>
</dbReference>
<comment type="caution">
    <text evidence="3">The sequence shown here is derived from an EMBL/GenBank/DDBJ whole genome shotgun (WGS) entry which is preliminary data.</text>
</comment>
<dbReference type="Pfam" id="PF12222">
    <property type="entry name" value="PNGaseA"/>
    <property type="match status" value="1"/>
</dbReference>
<reference evidence="3 4" key="1">
    <citation type="submission" date="2017-11" db="EMBL/GenBank/DDBJ databases">
        <title>De-novo sequencing of pomegranate (Punica granatum L.) genome.</title>
        <authorList>
            <person name="Akparov Z."/>
            <person name="Amiraslanov A."/>
            <person name="Hajiyeva S."/>
            <person name="Abbasov M."/>
            <person name="Kaur K."/>
            <person name="Hamwieh A."/>
            <person name="Solovyev V."/>
            <person name="Salamov A."/>
            <person name="Braich B."/>
            <person name="Kosarev P."/>
            <person name="Mahmoud A."/>
            <person name="Hajiyev E."/>
            <person name="Babayeva S."/>
            <person name="Izzatullayeva V."/>
            <person name="Mammadov A."/>
            <person name="Mammadov A."/>
            <person name="Sharifova S."/>
            <person name="Ojaghi J."/>
            <person name="Eynullazada K."/>
            <person name="Bayramov B."/>
            <person name="Abdulazimova A."/>
            <person name="Shahmuradov I."/>
        </authorList>
    </citation>
    <scope>NUCLEOTIDE SEQUENCE [LARGE SCALE GENOMIC DNA]</scope>
    <source>
        <strain evidence="4">cv. AG2017</strain>
        <tissue evidence="3">Leaf</tissue>
    </source>
</reference>
<dbReference type="InterPro" id="IPR021102">
    <property type="entry name" value="PNGase_A"/>
</dbReference>
<feature type="domain" description="Peptide N-acetyl-beta-D-glucosaminyl asparaginase amidase A N-terminal" evidence="2">
    <location>
        <begin position="93"/>
        <end position="243"/>
    </location>
</feature>
<sequence length="477" mass="52968">MLLPCPPPPVAFTYGQPPAFADYIPPSDNVCPPGSSPRSSSNGLPHAVADSSTGSLVSGSEVLSSSAAALLSRGEMVSSGDSGLSTRRTSRESKKFSIPQNVYRDVLEVYVSFHKNDEFWYGNYPNEYIEANNLTSVAGNGLFREVVVSLDGATVGSVWPCTVICTGGINPLFWRPITGIGSFDLPSYNIEMTPFLSKIQDGEVHEFSFTVTNALNVWYIDANLHLWLDKKSTRTTSKLLSYSSAPLVHCNDKVDLKTGCSSVKFIRSYKKFPINFNTNVFDQGNHTLSVVTNLTFAFNEKKREKAASGVSWSKLRNVQTAEEYMVAKNNLVVSASERTTEVYKYDSDNGCYFRNVSSSNYTILYDDVEDSCDGGRTQTPLRYGLKRHGTFPFRKDVSRVRDHEGKESCLRFASPWSQFIRSPEIGLGTICYVRLCPNTPIPAVECLTRHLSMTIHQSPNILLHIFGFLNQIQKLPI</sequence>
<keyword evidence="4" id="KW-1185">Reference proteome</keyword>
<dbReference type="EMBL" id="PGOL01002221">
    <property type="protein sequence ID" value="PKI49622.1"/>
    <property type="molecule type" value="Genomic_DNA"/>
</dbReference>
<evidence type="ECO:0000313" key="3">
    <source>
        <dbReference type="EMBL" id="PKI49622.1"/>
    </source>
</evidence>
<dbReference type="PANTHER" id="PTHR31104">
    <property type="entry name" value="PEPTIDE-N4-(N-ACETYL-BETA-GLUCOSAMINYL)ASPARAGINE AMIDASE A PROTEIN"/>
    <property type="match status" value="1"/>
</dbReference>
<dbReference type="AlphaFoldDB" id="A0A2I0J071"/>
<evidence type="ECO:0000256" key="1">
    <source>
        <dbReference type="SAM" id="MobiDB-lite"/>
    </source>
</evidence>
<name>A0A2I0J071_PUNGR</name>
<dbReference type="InterPro" id="IPR056948">
    <property type="entry name" value="PNGaseA_N"/>
</dbReference>
<feature type="compositionally biased region" description="Low complexity" evidence="1">
    <location>
        <begin position="32"/>
        <end position="41"/>
    </location>
</feature>
<evidence type="ECO:0000313" key="4">
    <source>
        <dbReference type="Proteomes" id="UP000233551"/>
    </source>
</evidence>
<protein>
    <recommendedName>
        <fullName evidence="2">Peptide N-acetyl-beta-D-glucosaminyl asparaginase amidase A N-terminal domain-containing protein</fullName>
    </recommendedName>
</protein>
<feature type="region of interest" description="Disordered" evidence="1">
    <location>
        <begin position="25"/>
        <end position="57"/>
    </location>
</feature>
<proteinExistence type="predicted"/>
<gene>
    <name evidence="3" type="ORF">CRG98_030012</name>
</gene>
<organism evidence="3 4">
    <name type="scientific">Punica granatum</name>
    <name type="common">Pomegranate</name>
    <dbReference type="NCBI Taxonomy" id="22663"/>
    <lineage>
        <taxon>Eukaryota</taxon>
        <taxon>Viridiplantae</taxon>
        <taxon>Streptophyta</taxon>
        <taxon>Embryophyta</taxon>
        <taxon>Tracheophyta</taxon>
        <taxon>Spermatophyta</taxon>
        <taxon>Magnoliopsida</taxon>
        <taxon>eudicotyledons</taxon>
        <taxon>Gunneridae</taxon>
        <taxon>Pentapetalae</taxon>
        <taxon>rosids</taxon>
        <taxon>malvids</taxon>
        <taxon>Myrtales</taxon>
        <taxon>Lythraceae</taxon>
        <taxon>Punica</taxon>
    </lineage>
</organism>
<accession>A0A2I0J071</accession>
<evidence type="ECO:0000259" key="2">
    <source>
        <dbReference type="Pfam" id="PF12222"/>
    </source>
</evidence>